<keyword evidence="1" id="KW-0472">Membrane</keyword>
<accession>A0AAE0MZ68</accession>
<evidence type="ECO:0000313" key="2">
    <source>
        <dbReference type="EMBL" id="KAK3364991.1"/>
    </source>
</evidence>
<evidence type="ECO:0000313" key="3">
    <source>
        <dbReference type="Proteomes" id="UP001287356"/>
    </source>
</evidence>
<keyword evidence="1" id="KW-1133">Transmembrane helix</keyword>
<comment type="caution">
    <text evidence="2">The sequence shown here is derived from an EMBL/GenBank/DDBJ whole genome shotgun (WGS) entry which is preliminary data.</text>
</comment>
<feature type="transmembrane region" description="Helical" evidence="1">
    <location>
        <begin position="14"/>
        <end position="38"/>
    </location>
</feature>
<name>A0AAE0MZ68_9PEZI</name>
<keyword evidence="3" id="KW-1185">Reference proteome</keyword>
<feature type="transmembrane region" description="Helical" evidence="1">
    <location>
        <begin position="186"/>
        <end position="203"/>
    </location>
</feature>
<proteinExistence type="predicted"/>
<reference evidence="2" key="1">
    <citation type="journal article" date="2023" name="Mol. Phylogenet. Evol.">
        <title>Genome-scale phylogeny and comparative genomics of the fungal order Sordariales.</title>
        <authorList>
            <person name="Hensen N."/>
            <person name="Bonometti L."/>
            <person name="Westerberg I."/>
            <person name="Brannstrom I.O."/>
            <person name="Guillou S."/>
            <person name="Cros-Aarteil S."/>
            <person name="Calhoun S."/>
            <person name="Haridas S."/>
            <person name="Kuo A."/>
            <person name="Mondo S."/>
            <person name="Pangilinan J."/>
            <person name="Riley R."/>
            <person name="LaButti K."/>
            <person name="Andreopoulos B."/>
            <person name="Lipzen A."/>
            <person name="Chen C."/>
            <person name="Yan M."/>
            <person name="Daum C."/>
            <person name="Ng V."/>
            <person name="Clum A."/>
            <person name="Steindorff A."/>
            <person name="Ohm R.A."/>
            <person name="Martin F."/>
            <person name="Silar P."/>
            <person name="Natvig D.O."/>
            <person name="Lalanne C."/>
            <person name="Gautier V."/>
            <person name="Ament-Velasquez S.L."/>
            <person name="Kruys A."/>
            <person name="Hutchinson M.I."/>
            <person name="Powell A.J."/>
            <person name="Barry K."/>
            <person name="Miller A.N."/>
            <person name="Grigoriev I.V."/>
            <person name="Debuchy R."/>
            <person name="Gladieux P."/>
            <person name="Hiltunen Thoren M."/>
            <person name="Johannesson H."/>
        </authorList>
    </citation>
    <scope>NUCLEOTIDE SEQUENCE</scope>
    <source>
        <strain evidence="2">CBS 958.72</strain>
    </source>
</reference>
<reference evidence="2" key="2">
    <citation type="submission" date="2023-06" db="EMBL/GenBank/DDBJ databases">
        <authorList>
            <consortium name="Lawrence Berkeley National Laboratory"/>
            <person name="Haridas S."/>
            <person name="Hensen N."/>
            <person name="Bonometti L."/>
            <person name="Westerberg I."/>
            <person name="Brannstrom I.O."/>
            <person name="Guillou S."/>
            <person name="Cros-Aarteil S."/>
            <person name="Calhoun S."/>
            <person name="Kuo A."/>
            <person name="Mondo S."/>
            <person name="Pangilinan J."/>
            <person name="Riley R."/>
            <person name="Labutti K."/>
            <person name="Andreopoulos B."/>
            <person name="Lipzen A."/>
            <person name="Chen C."/>
            <person name="Yanf M."/>
            <person name="Daum C."/>
            <person name="Ng V."/>
            <person name="Clum A."/>
            <person name="Steindorff A."/>
            <person name="Ohm R."/>
            <person name="Martin F."/>
            <person name="Silar P."/>
            <person name="Natvig D."/>
            <person name="Lalanne C."/>
            <person name="Gautier V."/>
            <person name="Ament-Velasquez S.L."/>
            <person name="Kruys A."/>
            <person name="Hutchinson M.I."/>
            <person name="Powell A.J."/>
            <person name="Barry K."/>
            <person name="Miller A.N."/>
            <person name="Grigoriev I.V."/>
            <person name="Debuchy R."/>
            <person name="Gladieux P."/>
            <person name="Thoren M.H."/>
            <person name="Johannesson H."/>
        </authorList>
    </citation>
    <scope>NUCLEOTIDE SEQUENCE</scope>
    <source>
        <strain evidence="2">CBS 958.72</strain>
    </source>
</reference>
<dbReference type="Proteomes" id="UP001287356">
    <property type="component" value="Unassembled WGS sequence"/>
</dbReference>
<dbReference type="EMBL" id="JAULSN010000009">
    <property type="protein sequence ID" value="KAK3364991.1"/>
    <property type="molecule type" value="Genomic_DNA"/>
</dbReference>
<protein>
    <submittedName>
        <fullName evidence="2">Uncharacterized protein</fullName>
    </submittedName>
</protein>
<evidence type="ECO:0000256" key="1">
    <source>
        <dbReference type="SAM" id="Phobius"/>
    </source>
</evidence>
<sequence>MCVSSHPFGQRNRAALVFLFLIQLWLRVHVRVLLLLIARRRNYARCLYAFGRCLGQLVHAFSRLDPYEQPAAFPDDEELGRQTGFKHVFYWESSRCNITRDCLDPNDVLTSAFSSLGEFARFSRGIGYARLDRLQHVEITLVGNQYFTEPADAKGRIPFSRRTYALTWLPDCPSVISIVVSIGRPAIVAASTSVSIILLLVLLF</sequence>
<keyword evidence="1" id="KW-0812">Transmembrane</keyword>
<organism evidence="2 3">
    <name type="scientific">Lasiosphaeria ovina</name>
    <dbReference type="NCBI Taxonomy" id="92902"/>
    <lineage>
        <taxon>Eukaryota</taxon>
        <taxon>Fungi</taxon>
        <taxon>Dikarya</taxon>
        <taxon>Ascomycota</taxon>
        <taxon>Pezizomycotina</taxon>
        <taxon>Sordariomycetes</taxon>
        <taxon>Sordariomycetidae</taxon>
        <taxon>Sordariales</taxon>
        <taxon>Lasiosphaeriaceae</taxon>
        <taxon>Lasiosphaeria</taxon>
    </lineage>
</organism>
<dbReference type="AlphaFoldDB" id="A0AAE0MZ68"/>
<gene>
    <name evidence="2" type="ORF">B0T24DRAFT_598310</name>
</gene>